<name>A0A0L6V2R8_9BASI</name>
<feature type="region of interest" description="Disordered" evidence="1">
    <location>
        <begin position="1"/>
        <end position="59"/>
    </location>
</feature>
<dbReference type="Proteomes" id="UP000037035">
    <property type="component" value="Unassembled WGS sequence"/>
</dbReference>
<evidence type="ECO:0000313" key="3">
    <source>
        <dbReference type="Proteomes" id="UP000037035"/>
    </source>
</evidence>
<gene>
    <name evidence="2" type="ORF">VP01_277g1</name>
</gene>
<accession>A0A0L6V2R8</accession>
<keyword evidence="3" id="KW-1185">Reference proteome</keyword>
<reference evidence="2 3" key="1">
    <citation type="submission" date="2015-08" db="EMBL/GenBank/DDBJ databases">
        <title>Next Generation Sequencing and Analysis of the Genome of Puccinia sorghi L Schw, the Causal Agent of Maize Common Rust.</title>
        <authorList>
            <person name="Rochi L."/>
            <person name="Burguener G."/>
            <person name="Darino M."/>
            <person name="Turjanski A."/>
            <person name="Kreff E."/>
            <person name="Dieguez M.J."/>
            <person name="Sacco F."/>
        </authorList>
    </citation>
    <scope>NUCLEOTIDE SEQUENCE [LARGE SCALE GENOMIC DNA]</scope>
    <source>
        <strain evidence="2 3">RO10H11247</strain>
    </source>
</reference>
<sequence length="407" mass="45819">MCQGCPIPELKTPHSGKQGMTPHPAIYILKPEHPLTRTPEPSSSPTGLNTDPPRSPLPLTPPQFDFPCVHLTSQAPRCTNSRPPGYSAGLVSPTVPSKVTLIHPILLQCPLKPPNPNPPMPAPFPCCTSTTTYPRSIHLLLTKAKDDPLRLQNFYCLAYKDSTASDYYKNEGMEREKNVNLTHFGLQNCNLGPPFEVHEDSLSSRSYLSRFFLATYASRFFEDLTERNTRVGGNLQVNDFCCWVAVQCLFSGGLLHFISSLNPRNIPYLKSEYCVVIKNKPDKGCYGLIKPSIHLQNYALYMQLSVQLSFFLHAKLYKIHGLCIFVSVKKGLYDVNPMCIWRDFFLNDFQLFSASTISCTPELVFCVSKFSAENPNLPLNRIVLSKITQDQNLQERKTLISVEARTR</sequence>
<dbReference type="EMBL" id="LAVV01007701">
    <property type="protein sequence ID" value="KNZ55051.1"/>
    <property type="molecule type" value="Genomic_DNA"/>
</dbReference>
<evidence type="ECO:0000313" key="2">
    <source>
        <dbReference type="EMBL" id="KNZ55051.1"/>
    </source>
</evidence>
<comment type="caution">
    <text evidence="2">The sequence shown here is derived from an EMBL/GenBank/DDBJ whole genome shotgun (WGS) entry which is preliminary data.</text>
</comment>
<organism evidence="2 3">
    <name type="scientific">Puccinia sorghi</name>
    <dbReference type="NCBI Taxonomy" id="27349"/>
    <lineage>
        <taxon>Eukaryota</taxon>
        <taxon>Fungi</taxon>
        <taxon>Dikarya</taxon>
        <taxon>Basidiomycota</taxon>
        <taxon>Pucciniomycotina</taxon>
        <taxon>Pucciniomycetes</taxon>
        <taxon>Pucciniales</taxon>
        <taxon>Pucciniaceae</taxon>
        <taxon>Puccinia</taxon>
    </lineage>
</organism>
<evidence type="ECO:0000256" key="1">
    <source>
        <dbReference type="SAM" id="MobiDB-lite"/>
    </source>
</evidence>
<feature type="compositionally biased region" description="Polar residues" evidence="1">
    <location>
        <begin position="39"/>
        <end position="49"/>
    </location>
</feature>
<proteinExistence type="predicted"/>
<dbReference type="AlphaFoldDB" id="A0A0L6V2R8"/>
<protein>
    <submittedName>
        <fullName evidence="2">Uncharacterized protein</fullName>
    </submittedName>
</protein>
<dbReference type="VEuPathDB" id="FungiDB:VP01_277g1"/>